<dbReference type="Gene3D" id="2.170.130.10">
    <property type="entry name" value="TonB-dependent receptor, plug domain"/>
    <property type="match status" value="1"/>
</dbReference>
<comment type="similarity">
    <text evidence="6 7">Belongs to the TonB-dependent receptor family.</text>
</comment>
<dbReference type="AlphaFoldDB" id="E6SRX3"/>
<reference evidence="9 10" key="2">
    <citation type="journal article" date="2011" name="Stand. Genomic Sci.">
        <title>Complete genome sequence of Bacteroides helcogenes type strain (P 36-108).</title>
        <authorList>
            <person name="Pati A."/>
            <person name="Gronow S."/>
            <person name="Zeytun A."/>
            <person name="Lapidus A."/>
            <person name="Nolan M."/>
            <person name="Hammon N."/>
            <person name="Deshpande S."/>
            <person name="Cheng J.F."/>
            <person name="Tapia R."/>
            <person name="Han C."/>
            <person name="Goodwin L."/>
            <person name="Pitluck S."/>
            <person name="Liolios K."/>
            <person name="Pagani I."/>
            <person name="Ivanova N."/>
            <person name="Mavromatis K."/>
            <person name="Chen A."/>
            <person name="Palaniappan K."/>
            <person name="Land M."/>
            <person name="Hauser L."/>
            <person name="Chang Y.J."/>
            <person name="Jeffries C.D."/>
            <person name="Detter J.C."/>
            <person name="Brambilla E."/>
            <person name="Rohde M."/>
            <person name="Goker M."/>
            <person name="Woyke T."/>
            <person name="Bristow J."/>
            <person name="Eisen J.A."/>
            <person name="Markowitz V."/>
            <person name="Hugenholtz P."/>
            <person name="Kyrpides N.C."/>
            <person name="Klenk H.P."/>
            <person name="Lucas S."/>
        </authorList>
    </citation>
    <scope>NUCLEOTIDE SEQUENCE [LARGE SCALE GENOMIC DNA]</scope>
    <source>
        <strain evidence="10">ATCC 35417 / DSM 20613 / JCM 6297 / CCUG 15421 / P 36-108</strain>
    </source>
</reference>
<dbReference type="KEGG" id="bhl:Bache_0102"/>
<protein>
    <submittedName>
        <fullName evidence="9">TonB-dependent receptor plug</fullName>
    </submittedName>
</protein>
<dbReference type="GO" id="GO:0006826">
    <property type="term" value="P:iron ion transport"/>
    <property type="evidence" value="ECO:0007669"/>
    <property type="project" value="UniProtKB-KW"/>
</dbReference>
<dbReference type="Pfam" id="PF13715">
    <property type="entry name" value="CarbopepD_reg_2"/>
    <property type="match status" value="1"/>
</dbReference>
<dbReference type="InterPro" id="IPR023997">
    <property type="entry name" value="TonB-dep_OMP_SusC/RagA_CS"/>
</dbReference>
<dbReference type="InterPro" id="IPR023996">
    <property type="entry name" value="TonB-dep_OMP_SusC/RagA"/>
</dbReference>
<name>E6SRX3_BACT6</name>
<dbReference type="SMART" id="SM00965">
    <property type="entry name" value="STN"/>
    <property type="match status" value="1"/>
</dbReference>
<dbReference type="Pfam" id="PF07660">
    <property type="entry name" value="STN"/>
    <property type="match status" value="1"/>
</dbReference>
<feature type="domain" description="Secretin/TonB short N-terminal" evidence="8">
    <location>
        <begin position="72"/>
        <end position="123"/>
    </location>
</feature>
<dbReference type="FunFam" id="2.60.40.1120:FF:000003">
    <property type="entry name" value="Outer membrane protein Omp121"/>
    <property type="match status" value="1"/>
</dbReference>
<reference key="1">
    <citation type="submission" date="2010-11" db="EMBL/GenBank/DDBJ databases">
        <title>The complete genome of Bacteroides helcogenes P 36-108.</title>
        <authorList>
            <consortium name="US DOE Joint Genome Institute (JGI-PGF)"/>
            <person name="Lucas S."/>
            <person name="Copeland A."/>
            <person name="Lapidus A."/>
            <person name="Bruce D."/>
            <person name="Goodwin L."/>
            <person name="Pitluck S."/>
            <person name="Kyrpides N."/>
            <person name="Mavromatis K."/>
            <person name="Ivanova N."/>
            <person name="Zeytun A."/>
            <person name="Brettin T."/>
            <person name="Detter J.C."/>
            <person name="Tapia R."/>
            <person name="Han C."/>
            <person name="Land M."/>
            <person name="Hauser L."/>
            <person name="Markowitz V."/>
            <person name="Cheng J.-F."/>
            <person name="Hugenholtz P."/>
            <person name="Woyke T."/>
            <person name="Wu D."/>
            <person name="Gronow S."/>
            <person name="Wellnitz S."/>
            <person name="Brambilla E."/>
            <person name="Klenk H.-P."/>
            <person name="Eisen J.A."/>
        </authorList>
    </citation>
    <scope>NUCLEOTIDE SEQUENCE</scope>
    <source>
        <strain>P 36-108</strain>
    </source>
</reference>
<dbReference type="GO" id="GO:0009279">
    <property type="term" value="C:cell outer membrane"/>
    <property type="evidence" value="ECO:0007669"/>
    <property type="project" value="UniProtKB-SubCell"/>
</dbReference>
<evidence type="ECO:0000259" key="8">
    <source>
        <dbReference type="SMART" id="SM00965"/>
    </source>
</evidence>
<keyword evidence="3" id="KW-0408">Iron</keyword>
<dbReference type="InterPro" id="IPR011662">
    <property type="entry name" value="Secretin/TonB_short_N"/>
</dbReference>
<keyword evidence="4 6" id="KW-0472">Membrane</keyword>
<evidence type="ECO:0000256" key="1">
    <source>
        <dbReference type="ARBA" id="ARBA00022448"/>
    </source>
</evidence>
<dbReference type="HOGENOM" id="CLU_004317_1_1_10"/>
<keyword evidence="6" id="KW-0812">Transmembrane</keyword>
<dbReference type="PATRIC" id="fig|693979.3.peg.109"/>
<dbReference type="SUPFAM" id="SSF49464">
    <property type="entry name" value="Carboxypeptidase regulatory domain-like"/>
    <property type="match status" value="1"/>
</dbReference>
<evidence type="ECO:0000256" key="6">
    <source>
        <dbReference type="PROSITE-ProRule" id="PRU01360"/>
    </source>
</evidence>
<evidence type="ECO:0000313" key="10">
    <source>
        <dbReference type="Proteomes" id="UP000008630"/>
    </source>
</evidence>
<dbReference type="Pfam" id="PF07715">
    <property type="entry name" value="Plug"/>
    <property type="match status" value="1"/>
</dbReference>
<dbReference type="Proteomes" id="UP000008630">
    <property type="component" value="Chromosome"/>
</dbReference>
<organism evidence="9 10">
    <name type="scientific">Bacteroides helcogenes (strain ATCC 35417 / DSM 20613 / JCM 6297 / CCUG 15421 / P 36-108)</name>
    <dbReference type="NCBI Taxonomy" id="693979"/>
    <lineage>
        <taxon>Bacteria</taxon>
        <taxon>Pseudomonadati</taxon>
        <taxon>Bacteroidota</taxon>
        <taxon>Bacteroidia</taxon>
        <taxon>Bacteroidales</taxon>
        <taxon>Bacteroidaceae</taxon>
        <taxon>Bacteroides</taxon>
    </lineage>
</organism>
<dbReference type="PROSITE" id="PS52016">
    <property type="entry name" value="TONB_DEPENDENT_REC_3"/>
    <property type="match status" value="1"/>
</dbReference>
<comment type="subcellular location">
    <subcellularLocation>
        <location evidence="6">Cell outer membrane</location>
        <topology evidence="6">Multi-pass membrane protein</topology>
    </subcellularLocation>
</comment>
<dbReference type="NCBIfam" id="TIGR04056">
    <property type="entry name" value="OMP_RagA_SusC"/>
    <property type="match status" value="1"/>
</dbReference>
<keyword evidence="2" id="KW-0406">Ion transport</keyword>
<dbReference type="EMBL" id="CP002352">
    <property type="protein sequence ID" value="ADV42132.1"/>
    <property type="molecule type" value="Genomic_DNA"/>
</dbReference>
<dbReference type="InterPro" id="IPR037066">
    <property type="entry name" value="Plug_dom_sf"/>
</dbReference>
<evidence type="ECO:0000256" key="4">
    <source>
        <dbReference type="ARBA" id="ARBA00023136"/>
    </source>
</evidence>
<dbReference type="SUPFAM" id="SSF56935">
    <property type="entry name" value="Porins"/>
    <property type="match status" value="1"/>
</dbReference>
<gene>
    <name evidence="9" type="ordered locus">Bache_0102</name>
</gene>
<evidence type="ECO:0000313" key="9">
    <source>
        <dbReference type="EMBL" id="ADV42132.1"/>
    </source>
</evidence>
<evidence type="ECO:0000256" key="2">
    <source>
        <dbReference type="ARBA" id="ARBA00022496"/>
    </source>
</evidence>
<keyword evidence="2" id="KW-0410">Iron transport</keyword>
<keyword evidence="1 6" id="KW-0813">Transport</keyword>
<keyword evidence="10" id="KW-1185">Reference proteome</keyword>
<dbReference type="InterPro" id="IPR008969">
    <property type="entry name" value="CarboxyPept-like_regulatory"/>
</dbReference>
<dbReference type="InterPro" id="IPR000531">
    <property type="entry name" value="Beta-barrel_TonB"/>
</dbReference>
<sequence length="1152" mass="127178">MKELLSTFSLRLLKESGHKIPLSMRITLLLLFAVLLNLHAESAFSQSLAVSLDMKQTTVESVLNAIEKQSGLYLVYNSKLINVDRLVTIQVKNRAVKDVLAQLFGDTEVKYEINGKHIILTPGSAIMQQSRKVNGVVRDVTGEPIIGANVVVKGNEIQGSITDIDGNFSLDVSEGKSVLVVSYIGYLTKEVPVVGKGKLEIVLQEDAKALDEVVVVGFVTQKKANVTGAVTQVSMDKTLGDRPVTSLGSALQGAMPGFTASTGAQPGASNTFNVRGLESINGGSPLILVDNVVYNDLYLLNPADIESVSVLKDASSAAIYGARASFGVVLITTKKAKKNEALTINYNNNFAVSHVNNLLEMAEPIDMIQTLKNGGYSSIWAGQNIDTWLGLLDEYNSNPSGYPKGWTEVNGTKYFLRNNHMYKSMFETSWQQTHNISAQGGSERIKYRISAAYTNQDGVLVTDKDGFRRFNVSSYVSGDITKWLSTSLDISYNKGDKKFPVVDGTSEMGLWQTNLPSYYPTGSLPYGTDGEEYPVMSPPNVIRMVNPERTVTDNTRILSRTVLTPLDGLQGVLEYSYQIGLSDYESYNNKFEVHQGLAESIKPSSSSTPFTRYTASTRYSTINAFASYNKVFGGVHNISAIAGFNQEKSEYRKLYAQAYNMISNELPSLSGSTGETPSKALDEYNDYALRSAFFRASYNYAQRYFVEVNGRYDLSSKFPKDYRGGFFPSVSVGWNLQGEKFMKPLENVLSALKLRGSYGTLGNQNINNYGYYATMGVETARWLTDGTQPKTLLAPGMVRANYTWEKVTTINGGLDFGFLDNKLTGTFDIYRRDTKGMLGPGEDLPAVAGATAPLQNAADMKTNGWEFGVSWRDRIGSVDYGVGVNLYDSKSVITRYKNDNKLLTNSKNEDMYYTGKTAGEIWGYITDGFYTANDFTESGSLKEGVVSINGVTSHVGDIKYKNLRDDENYVNTITSGDNTYDNPGDRVVIGNSRARWQYGANGFVQWKGFNLSFILQGVGKRDAWIGGDITFPMASQYGTVYKHQVGRIWTEDNPNAFYGRIYENAGGSQSANQRVSDKFLYNAAYMRVKNLTLSYSFPTQCIQKISLRGLKIFVSGEDLFTFDHLPDGVDPETLKWNYPHSSTVSFGINITL</sequence>
<dbReference type="Pfam" id="PF00593">
    <property type="entry name" value="TonB_dep_Rec_b-barrel"/>
    <property type="match status" value="1"/>
</dbReference>
<dbReference type="Gene3D" id="2.60.40.1120">
    <property type="entry name" value="Carboxypeptidase-like, regulatory domain"/>
    <property type="match status" value="1"/>
</dbReference>
<keyword evidence="9" id="KW-0675">Receptor</keyword>
<dbReference type="InterPro" id="IPR012910">
    <property type="entry name" value="Plug_dom"/>
</dbReference>
<evidence type="ECO:0000256" key="3">
    <source>
        <dbReference type="ARBA" id="ARBA00023004"/>
    </source>
</evidence>
<dbReference type="eggNOG" id="COG1629">
    <property type="taxonomic scope" value="Bacteria"/>
</dbReference>
<dbReference type="STRING" id="693979.Bache_0102"/>
<accession>E6SRX3</accession>
<proteinExistence type="inferred from homology"/>
<dbReference type="NCBIfam" id="TIGR04057">
    <property type="entry name" value="SusC_RagA_signa"/>
    <property type="match status" value="1"/>
</dbReference>
<keyword evidence="6" id="KW-1134">Transmembrane beta strand</keyword>
<evidence type="ECO:0000256" key="7">
    <source>
        <dbReference type="RuleBase" id="RU003357"/>
    </source>
</evidence>
<dbReference type="InterPro" id="IPR039426">
    <property type="entry name" value="TonB-dep_rcpt-like"/>
</dbReference>
<keyword evidence="5 6" id="KW-0998">Cell outer membrane</keyword>
<keyword evidence="7" id="KW-0798">TonB box</keyword>
<evidence type="ECO:0000256" key="5">
    <source>
        <dbReference type="ARBA" id="ARBA00023237"/>
    </source>
</evidence>